<evidence type="ECO:0000256" key="1">
    <source>
        <dbReference type="ARBA" id="ARBA00022450"/>
    </source>
</evidence>
<dbReference type="PROSITE" id="PS50075">
    <property type="entry name" value="CARRIER"/>
    <property type="match status" value="1"/>
</dbReference>
<keyword evidence="2" id="KW-0597">Phosphoprotein</keyword>
<dbReference type="Pfam" id="PF00550">
    <property type="entry name" value="PP-binding"/>
    <property type="match status" value="1"/>
</dbReference>
<gene>
    <name evidence="5" type="ORF">C7H19_03060</name>
</gene>
<evidence type="ECO:0000313" key="5">
    <source>
        <dbReference type="EMBL" id="PSF39046.1"/>
    </source>
</evidence>
<keyword evidence="1" id="KW-0596">Phosphopantetheine</keyword>
<dbReference type="Gene3D" id="1.10.1200.10">
    <property type="entry name" value="ACP-like"/>
    <property type="match status" value="1"/>
</dbReference>
<dbReference type="OrthoDB" id="425617at2"/>
<dbReference type="InterPro" id="IPR020806">
    <property type="entry name" value="PKS_PP-bd"/>
</dbReference>
<dbReference type="SMART" id="SM00823">
    <property type="entry name" value="PKS_PP"/>
    <property type="match status" value="1"/>
</dbReference>
<evidence type="ECO:0000259" key="4">
    <source>
        <dbReference type="PROSITE" id="PS50075"/>
    </source>
</evidence>
<evidence type="ECO:0000313" key="6">
    <source>
        <dbReference type="Proteomes" id="UP000239001"/>
    </source>
</evidence>
<dbReference type="SMART" id="SM01294">
    <property type="entry name" value="PKS_PP_betabranch"/>
    <property type="match status" value="1"/>
</dbReference>
<sequence>MQTQNSNFKLNEQNDELNVNQAIQSWLVQQLAQLLSLDTKTINVTEPLTRYGLDSIDAVTLVGDLEDWLDVELPSTLFWDHPTIEKSSQYITENCDIPSTSLANSESEVEAQKVPEPANSKKGWGLFGR</sequence>
<reference evidence="5 6" key="2">
    <citation type="submission" date="2018-03" db="EMBL/GenBank/DDBJ databases">
        <authorList>
            <person name="Keele B.F."/>
        </authorList>
    </citation>
    <scope>NUCLEOTIDE SEQUENCE [LARGE SCALE GENOMIC DNA]</scope>
    <source>
        <strain evidence="5 6">CCALA 016</strain>
    </source>
</reference>
<organism evidence="5 6">
    <name type="scientific">Aphanothece hegewaldii CCALA 016</name>
    <dbReference type="NCBI Taxonomy" id="2107694"/>
    <lineage>
        <taxon>Bacteria</taxon>
        <taxon>Bacillati</taxon>
        <taxon>Cyanobacteriota</taxon>
        <taxon>Cyanophyceae</taxon>
        <taxon>Oscillatoriophycideae</taxon>
        <taxon>Chroococcales</taxon>
        <taxon>Aphanothecaceae</taxon>
        <taxon>Aphanothece</taxon>
    </lineage>
</organism>
<dbReference type="GO" id="GO:0031177">
    <property type="term" value="F:phosphopantetheine binding"/>
    <property type="evidence" value="ECO:0007669"/>
    <property type="project" value="InterPro"/>
</dbReference>
<keyword evidence="6" id="KW-1185">Reference proteome</keyword>
<name>A0A2T1M2R3_9CHRO</name>
<proteinExistence type="predicted"/>
<dbReference type="InterPro" id="IPR006162">
    <property type="entry name" value="Ppantetheine_attach_site"/>
</dbReference>
<dbReference type="EMBL" id="PXOH01000002">
    <property type="protein sequence ID" value="PSF39046.1"/>
    <property type="molecule type" value="Genomic_DNA"/>
</dbReference>
<dbReference type="AlphaFoldDB" id="A0A2T1M2R3"/>
<reference evidence="5 6" key="1">
    <citation type="submission" date="2018-03" db="EMBL/GenBank/DDBJ databases">
        <title>The ancient ancestry and fast evolution of plastids.</title>
        <authorList>
            <person name="Moore K.R."/>
            <person name="Magnabosco C."/>
            <person name="Momper L."/>
            <person name="Gold D.A."/>
            <person name="Bosak T."/>
            <person name="Fournier G.P."/>
        </authorList>
    </citation>
    <scope>NUCLEOTIDE SEQUENCE [LARGE SCALE GENOMIC DNA]</scope>
    <source>
        <strain evidence="5 6">CCALA 016</strain>
    </source>
</reference>
<evidence type="ECO:0000256" key="2">
    <source>
        <dbReference type="ARBA" id="ARBA00022553"/>
    </source>
</evidence>
<dbReference type="Proteomes" id="UP000239001">
    <property type="component" value="Unassembled WGS sequence"/>
</dbReference>
<comment type="caution">
    <text evidence="5">The sequence shown here is derived from an EMBL/GenBank/DDBJ whole genome shotgun (WGS) entry which is preliminary data.</text>
</comment>
<feature type="domain" description="Carrier" evidence="4">
    <location>
        <begin position="18"/>
        <end position="95"/>
    </location>
</feature>
<protein>
    <submittedName>
        <fullName evidence="5">Phosphopantetheine-binding protein</fullName>
    </submittedName>
</protein>
<dbReference type="InterPro" id="IPR036736">
    <property type="entry name" value="ACP-like_sf"/>
</dbReference>
<feature type="region of interest" description="Disordered" evidence="3">
    <location>
        <begin position="101"/>
        <end position="129"/>
    </location>
</feature>
<dbReference type="PROSITE" id="PS00012">
    <property type="entry name" value="PHOSPHOPANTETHEINE"/>
    <property type="match status" value="1"/>
</dbReference>
<dbReference type="InterPro" id="IPR009081">
    <property type="entry name" value="PP-bd_ACP"/>
</dbReference>
<evidence type="ECO:0000256" key="3">
    <source>
        <dbReference type="SAM" id="MobiDB-lite"/>
    </source>
</evidence>
<dbReference type="RefSeq" id="WP_106455411.1">
    <property type="nucleotide sequence ID" value="NZ_PXOH01000002.1"/>
</dbReference>
<accession>A0A2T1M2R3</accession>
<dbReference type="SUPFAM" id="SSF47336">
    <property type="entry name" value="ACP-like"/>
    <property type="match status" value="1"/>
</dbReference>